<evidence type="ECO:0000259" key="1">
    <source>
        <dbReference type="Pfam" id="PF00668"/>
    </source>
</evidence>
<protein>
    <recommendedName>
        <fullName evidence="1">Condensation domain-containing protein</fullName>
    </recommendedName>
</protein>
<dbReference type="SUPFAM" id="SSF52777">
    <property type="entry name" value="CoA-dependent acyltransferases"/>
    <property type="match status" value="1"/>
</dbReference>
<keyword evidence="3" id="KW-1185">Reference proteome</keyword>
<dbReference type="PANTHER" id="PTHR45527:SF1">
    <property type="entry name" value="FATTY ACID SYNTHASE"/>
    <property type="match status" value="1"/>
</dbReference>
<evidence type="ECO:0000313" key="3">
    <source>
        <dbReference type="Proteomes" id="UP000798808"/>
    </source>
</evidence>
<proteinExistence type="predicted"/>
<dbReference type="EMBL" id="SMLW01000095">
    <property type="protein sequence ID" value="MTI23356.1"/>
    <property type="molecule type" value="Genomic_DNA"/>
</dbReference>
<reference evidence="2 3" key="1">
    <citation type="submission" date="2019-02" db="EMBL/GenBank/DDBJ databases">
        <authorList>
            <person name="Goldberg S.R."/>
            <person name="Haltli B.A."/>
            <person name="Correa H."/>
            <person name="Russell K.G."/>
        </authorList>
    </citation>
    <scope>NUCLEOTIDE SEQUENCE [LARGE SCALE GENOMIC DNA]</scope>
    <source>
        <strain evidence="2 3">JCM 16186</strain>
    </source>
</reference>
<dbReference type="RefSeq" id="WP_185155877.1">
    <property type="nucleotide sequence ID" value="NZ_SMLW01000095.1"/>
</dbReference>
<dbReference type="Proteomes" id="UP000798808">
    <property type="component" value="Unassembled WGS sequence"/>
</dbReference>
<dbReference type="InterPro" id="IPR023213">
    <property type="entry name" value="CAT-like_dom_sf"/>
</dbReference>
<name>A0ABW9RHF6_9BACT</name>
<gene>
    <name evidence="2" type="ORF">E1163_00160</name>
</gene>
<comment type="caution">
    <text evidence="2">The sequence shown here is derived from an EMBL/GenBank/DDBJ whole genome shotgun (WGS) entry which is preliminary data.</text>
</comment>
<dbReference type="Pfam" id="PF00668">
    <property type="entry name" value="Condensation"/>
    <property type="match status" value="1"/>
</dbReference>
<dbReference type="PANTHER" id="PTHR45527">
    <property type="entry name" value="NONRIBOSOMAL PEPTIDE SYNTHETASE"/>
    <property type="match status" value="1"/>
</dbReference>
<accession>A0ABW9RHF6</accession>
<feature type="non-terminal residue" evidence="2">
    <location>
        <position position="182"/>
    </location>
</feature>
<feature type="domain" description="Condensation" evidence="1">
    <location>
        <begin position="7"/>
        <end position="180"/>
    </location>
</feature>
<sequence length="182" mass="21636">MRNQEIQDIYKLSPMQQGMLFHWLYDNHSPAYFVQNVYTIKGKIDLQCFEECLNSLSQKYDALRTSFVHEDLKEPLQVVLKSRKIEFLFIEANAYTEVEYLRVKDVERGFDLTNDSLMRVILIKTGIDGYKMIWSFHHIIMDGWSLAIIIKEFVTMYSGETLQASRVEPLQYKSFIKWIETR</sequence>
<dbReference type="Gene3D" id="3.30.559.10">
    <property type="entry name" value="Chloramphenicol acetyltransferase-like domain"/>
    <property type="match status" value="1"/>
</dbReference>
<dbReference type="InterPro" id="IPR001242">
    <property type="entry name" value="Condensation_dom"/>
</dbReference>
<organism evidence="2 3">
    <name type="scientific">Fulvivirga kasyanovii</name>
    <dbReference type="NCBI Taxonomy" id="396812"/>
    <lineage>
        <taxon>Bacteria</taxon>
        <taxon>Pseudomonadati</taxon>
        <taxon>Bacteroidota</taxon>
        <taxon>Cytophagia</taxon>
        <taxon>Cytophagales</taxon>
        <taxon>Fulvivirgaceae</taxon>
        <taxon>Fulvivirga</taxon>
    </lineage>
</organism>
<evidence type="ECO:0000313" key="2">
    <source>
        <dbReference type="EMBL" id="MTI23356.1"/>
    </source>
</evidence>